<dbReference type="InterPro" id="IPR010364">
    <property type="entry name" value="Uncharacterised_IM_CreD"/>
</dbReference>
<feature type="transmembrane region" description="Helical" evidence="1">
    <location>
        <begin position="7"/>
        <end position="27"/>
    </location>
</feature>
<keyword evidence="1" id="KW-1133">Transmembrane helix</keyword>
<accession>K8YC39</accession>
<protein>
    <submittedName>
        <fullName evidence="2">Uncharacterized protein</fullName>
    </submittedName>
</protein>
<evidence type="ECO:0000313" key="3">
    <source>
        <dbReference type="Proteomes" id="UP000035800"/>
    </source>
</evidence>
<dbReference type="Proteomes" id="UP000035800">
    <property type="component" value="Chromosome II"/>
</dbReference>
<name>K8YC39_9LEPT</name>
<keyword evidence="1" id="KW-0472">Membrane</keyword>
<gene>
    <name evidence="2" type="ORF">LSS_08464</name>
</gene>
<dbReference type="AlphaFoldDB" id="K8YC39"/>
<sequence length="46" mass="5188">MILSSEDYALLLGSIAIFVFLALLMYLTRKINWYSFGSPKGEIQSS</sequence>
<dbReference type="PANTHER" id="PTHR30092:SF0">
    <property type="entry name" value="INNER MEMBRANE PROTEIN CRED"/>
    <property type="match status" value="1"/>
</dbReference>
<dbReference type="PATRIC" id="fig|758847.3.peg.1777"/>
<dbReference type="PANTHER" id="PTHR30092">
    <property type="entry name" value="INNER MEMBRANE PROTEIN CRED"/>
    <property type="match status" value="1"/>
</dbReference>
<reference evidence="2 3" key="1">
    <citation type="journal article" date="2012" name="Gene">
        <title>Sequence of Leptospira santarosai serovar Shermani genome and prediction of virulence-associated genes.</title>
        <authorList>
            <person name="Chou L.F."/>
            <person name="Chen Y.T."/>
            <person name="Lu C.W."/>
            <person name="Ko Y.C."/>
            <person name="Tang C.Y."/>
            <person name="Pan M.J."/>
            <person name="Tian Y.C."/>
            <person name="Chiu C.H."/>
            <person name="Hung C.C."/>
            <person name="Yang C.W."/>
        </authorList>
    </citation>
    <scope>NUCLEOTIDE SEQUENCE [LARGE SCALE GENOMIC DNA]</scope>
    <source>
        <strain evidence="2">LT 821</strain>
    </source>
</reference>
<dbReference type="Pfam" id="PF06123">
    <property type="entry name" value="CreD"/>
    <property type="match status" value="1"/>
</dbReference>
<dbReference type="STRING" id="758847.LSS_08464"/>
<reference evidence="2 3" key="2">
    <citation type="journal article" date="2014" name="Emerg. Microbes Infect.">
        <title>Potential impact on kidney infection: a whole-genome analysis of Leptospira santarosai serovar Shermani.</title>
        <authorList>
            <person name="Chou L.F."/>
            <person name="Chen T.W."/>
            <person name="Ko Y.C."/>
            <person name="Pan M.J."/>
            <person name="Tian Y.C."/>
            <person name="Chiu C.H."/>
            <person name="Tang P."/>
            <person name="Hung C.C."/>
            <person name="Yang C.W."/>
        </authorList>
    </citation>
    <scope>NUCLEOTIDE SEQUENCE</scope>
    <source>
        <strain evidence="2 3">LT 821</strain>
    </source>
</reference>
<evidence type="ECO:0000256" key="1">
    <source>
        <dbReference type="SAM" id="Phobius"/>
    </source>
</evidence>
<dbReference type="GO" id="GO:0005886">
    <property type="term" value="C:plasma membrane"/>
    <property type="evidence" value="ECO:0007669"/>
    <property type="project" value="TreeGrafter"/>
</dbReference>
<evidence type="ECO:0000313" key="2">
    <source>
        <dbReference type="EMBL" id="EKT87130.1"/>
    </source>
</evidence>
<dbReference type="KEGG" id="lst:LSS_08464"/>
<organism evidence="2 3">
    <name type="scientific">Leptospira santarosai serovar Shermani str. LT 821</name>
    <dbReference type="NCBI Taxonomy" id="758847"/>
    <lineage>
        <taxon>Bacteria</taxon>
        <taxon>Pseudomonadati</taxon>
        <taxon>Spirochaetota</taxon>
        <taxon>Spirochaetia</taxon>
        <taxon>Leptospirales</taxon>
        <taxon>Leptospiraceae</taxon>
        <taxon>Leptospira</taxon>
    </lineage>
</organism>
<dbReference type="EMBL" id="CP006695">
    <property type="protein sequence ID" value="EKT87130.1"/>
    <property type="molecule type" value="Genomic_DNA"/>
</dbReference>
<keyword evidence="1" id="KW-0812">Transmembrane</keyword>
<proteinExistence type="predicted"/>